<gene>
    <name evidence="1" type="ORF">ABVB70_19885</name>
</gene>
<sequence>MRESTIDYSATDRGSMGYGYLWWTLNPQVFGPGAGLASGYGGQAIAFVPSKWLVVAQIVDPAQNPEGVRTSHFVNLLQQIAAAAP</sequence>
<dbReference type="Gene3D" id="3.40.710.10">
    <property type="entry name" value="DD-peptidase/beta-lactamase superfamily"/>
    <property type="match status" value="1"/>
</dbReference>
<dbReference type="SUPFAM" id="SSF56601">
    <property type="entry name" value="beta-lactamase/transpeptidase-like"/>
    <property type="match status" value="1"/>
</dbReference>
<evidence type="ECO:0000313" key="1">
    <source>
        <dbReference type="EMBL" id="MES4992585.1"/>
    </source>
</evidence>
<name>A0ABD5LPQ6_AGRRD</name>
<dbReference type="EMBL" id="JBETME010000008">
    <property type="protein sequence ID" value="MES4992585.1"/>
    <property type="molecule type" value="Genomic_DNA"/>
</dbReference>
<organism evidence="1 2">
    <name type="scientific">Agrobacterium radiobacter</name>
    <dbReference type="NCBI Taxonomy" id="362"/>
    <lineage>
        <taxon>Bacteria</taxon>
        <taxon>Pseudomonadati</taxon>
        <taxon>Pseudomonadota</taxon>
        <taxon>Alphaproteobacteria</taxon>
        <taxon>Hyphomicrobiales</taxon>
        <taxon>Rhizobiaceae</taxon>
        <taxon>Rhizobium/Agrobacterium group</taxon>
        <taxon>Agrobacterium</taxon>
        <taxon>Agrobacterium tumefaciens complex</taxon>
    </lineage>
</organism>
<accession>A0ABD5LPQ6</accession>
<dbReference type="Proteomes" id="UP001438189">
    <property type="component" value="Unassembled WGS sequence"/>
</dbReference>
<evidence type="ECO:0008006" key="3">
    <source>
        <dbReference type="Google" id="ProtNLM"/>
    </source>
</evidence>
<evidence type="ECO:0000313" key="2">
    <source>
        <dbReference type="Proteomes" id="UP001438189"/>
    </source>
</evidence>
<dbReference type="AlphaFoldDB" id="A0ABD5LPQ6"/>
<reference evidence="1 2" key="1">
    <citation type="submission" date="2024-06" db="EMBL/GenBank/DDBJ databases">
        <title>Genome sequencing of Agrobacterium spp. from tobacco in Serbia.</title>
        <authorList>
            <person name="Ilicic R.J."/>
            <person name="Studholme D.J."/>
            <person name="Jelusic A."/>
            <person name="Barac G."/>
            <person name="Bagi F."/>
            <person name="Popovic Milovanovic T."/>
        </authorList>
    </citation>
    <scope>NUCLEOTIDE SEQUENCE [LARGE SCALE GENOMIC DNA]</scope>
    <source>
        <strain evidence="1 2">DA1</strain>
    </source>
</reference>
<dbReference type="InterPro" id="IPR012338">
    <property type="entry name" value="Beta-lactam/transpept-like"/>
</dbReference>
<proteinExistence type="predicted"/>
<protein>
    <recommendedName>
        <fullName evidence="3">Beta-lactamase-related domain-containing protein</fullName>
    </recommendedName>
</protein>
<comment type="caution">
    <text evidence="1">The sequence shown here is derived from an EMBL/GenBank/DDBJ whole genome shotgun (WGS) entry which is preliminary data.</text>
</comment>
<dbReference type="RefSeq" id="WP_353574528.1">
    <property type="nucleotide sequence ID" value="NZ_JBETME010000008.1"/>
</dbReference>